<feature type="signal peptide" evidence="6">
    <location>
        <begin position="1"/>
        <end position="22"/>
    </location>
</feature>
<dbReference type="SUPFAM" id="SSF51011">
    <property type="entry name" value="Glycosyl hydrolase domain"/>
    <property type="match status" value="1"/>
</dbReference>
<dbReference type="GO" id="GO:0004557">
    <property type="term" value="F:alpha-galactosidase activity"/>
    <property type="evidence" value="ECO:0007669"/>
    <property type="project" value="UniProtKB-EC"/>
</dbReference>
<sequence>MINRKFIRWLMAAVFSASLAQAELALTPPLGWNSFDSYGCNIYEERAMMEADAFIEKFAPHGYEYFVIDNGWFSSPESVEQDGLLLAVTTHADPKDVAVNEYGIVQPSKLFFPNGFKALADKLHANNLKFGLHLMRGIPRVAVERDLPIKGTPYTARDIYTTEGDCGWCEYMHGIDTTKPGAQEFYNSVVNEMASWGVDFIKVDHVTHKPADIEAYARAIAQCGRPMVLSLSAGGTSNVKYLSSYRQANMVRTTPDIWDRKDSIDHSFASMRKWQGLEQPGTWPDLDMIPFGELCILNRKSVKKKKPGKSDAQFAGYLHHWCFFTEPQKETFITQRAIAASPIIIGGSMVSMDSHSMELLTSAEMLACVCNGVSGKLLHMEGAIEAWITPLRNEAEYGFISYDYPQGGWIALFNRSEEKRSVPLSGKFASCFSSKDYTLHDIWNNRTIEFRKKGKPTTFEIEANGVVFLKYEEL</sequence>
<organism evidence="8 9">
    <name type="scientific">Oceanipulchritudo coccoides</name>
    <dbReference type="NCBI Taxonomy" id="2706888"/>
    <lineage>
        <taxon>Bacteria</taxon>
        <taxon>Pseudomonadati</taxon>
        <taxon>Verrucomicrobiota</taxon>
        <taxon>Opitutia</taxon>
        <taxon>Puniceicoccales</taxon>
        <taxon>Oceanipulchritudinaceae</taxon>
        <taxon>Oceanipulchritudo</taxon>
    </lineage>
</organism>
<dbReference type="Pfam" id="PF16499">
    <property type="entry name" value="Melibiase_2"/>
    <property type="match status" value="1"/>
</dbReference>
<dbReference type="GO" id="GO:0005975">
    <property type="term" value="P:carbohydrate metabolic process"/>
    <property type="evidence" value="ECO:0007669"/>
    <property type="project" value="InterPro"/>
</dbReference>
<evidence type="ECO:0000256" key="1">
    <source>
        <dbReference type="ARBA" id="ARBA00009743"/>
    </source>
</evidence>
<reference evidence="8 9" key="1">
    <citation type="submission" date="2020-02" db="EMBL/GenBank/DDBJ databases">
        <title>Albibacoteraceae fam. nov., the first described family within the subdivision 4 Verrucomicrobia.</title>
        <authorList>
            <person name="Xi F."/>
        </authorList>
    </citation>
    <scope>NUCLEOTIDE SEQUENCE [LARGE SCALE GENOMIC DNA]</scope>
    <source>
        <strain evidence="8 9">CK1056</strain>
    </source>
</reference>
<dbReference type="EMBL" id="JAAGNX010000001">
    <property type="protein sequence ID" value="NDV60999.1"/>
    <property type="molecule type" value="Genomic_DNA"/>
</dbReference>
<dbReference type="CDD" id="cd14792">
    <property type="entry name" value="GH27"/>
    <property type="match status" value="1"/>
</dbReference>
<dbReference type="InterPro" id="IPR013785">
    <property type="entry name" value="Aldolase_TIM"/>
</dbReference>
<keyword evidence="5" id="KW-1015">Disulfide bond</keyword>
<comment type="catalytic activity">
    <reaction evidence="5">
        <text>Hydrolysis of terminal, non-reducing alpha-D-galactose residues in alpha-D-galactosides, including galactose oligosaccharides, galactomannans and galactolipids.</text>
        <dbReference type="EC" id="3.2.1.22"/>
    </reaction>
</comment>
<dbReference type="PANTHER" id="PTHR11452">
    <property type="entry name" value="ALPHA-GALACTOSIDASE/ALPHA-N-ACETYLGALACTOSAMINIDASE"/>
    <property type="match status" value="1"/>
</dbReference>
<dbReference type="Gene3D" id="3.20.20.70">
    <property type="entry name" value="Aldolase class I"/>
    <property type="match status" value="1"/>
</dbReference>
<comment type="caution">
    <text evidence="8">The sequence shown here is derived from an EMBL/GenBank/DDBJ whole genome shotgun (WGS) entry which is preliminary data.</text>
</comment>
<comment type="similarity">
    <text evidence="1 5">Belongs to the glycosyl hydrolase 27 family.</text>
</comment>
<feature type="domain" description="Alpha galactosidase C-terminal" evidence="7">
    <location>
        <begin position="409"/>
        <end position="470"/>
    </location>
</feature>
<dbReference type="InterPro" id="IPR041233">
    <property type="entry name" value="Melibiase_C"/>
</dbReference>
<dbReference type="Gene3D" id="2.60.40.1180">
    <property type="entry name" value="Golgi alpha-mannosidase II"/>
    <property type="match status" value="1"/>
</dbReference>
<evidence type="ECO:0000313" key="8">
    <source>
        <dbReference type="EMBL" id="NDV60999.1"/>
    </source>
</evidence>
<name>A0A6B2LY64_9BACT</name>
<dbReference type="AlphaFoldDB" id="A0A6B2LY64"/>
<gene>
    <name evidence="8" type="ORF">G0Q06_00895</name>
</gene>
<dbReference type="Proteomes" id="UP000478417">
    <property type="component" value="Unassembled WGS sequence"/>
</dbReference>
<keyword evidence="3 5" id="KW-0378">Hydrolase</keyword>
<keyword evidence="2 6" id="KW-0732">Signal</keyword>
<evidence type="ECO:0000256" key="2">
    <source>
        <dbReference type="ARBA" id="ARBA00022729"/>
    </source>
</evidence>
<keyword evidence="4 5" id="KW-0326">Glycosidase</keyword>
<proteinExistence type="inferred from homology"/>
<dbReference type="PANTHER" id="PTHR11452:SF42">
    <property type="entry name" value="ALPHA-GALACTOSIDASE"/>
    <property type="match status" value="1"/>
</dbReference>
<evidence type="ECO:0000256" key="5">
    <source>
        <dbReference type="RuleBase" id="RU361168"/>
    </source>
</evidence>
<protein>
    <recommendedName>
        <fullName evidence="5">Alpha-galactosidase</fullName>
        <ecNumber evidence="5">3.2.1.22</ecNumber>
    </recommendedName>
    <alternativeName>
        <fullName evidence="5">Melibiase</fullName>
    </alternativeName>
</protein>
<dbReference type="RefSeq" id="WP_163961525.1">
    <property type="nucleotide sequence ID" value="NZ_JAAGNX010000001.1"/>
</dbReference>
<dbReference type="InterPro" id="IPR002241">
    <property type="entry name" value="Glyco_hydro_27"/>
</dbReference>
<evidence type="ECO:0000256" key="3">
    <source>
        <dbReference type="ARBA" id="ARBA00022801"/>
    </source>
</evidence>
<dbReference type="InterPro" id="IPR013780">
    <property type="entry name" value="Glyco_hydro_b"/>
</dbReference>
<dbReference type="Pfam" id="PF17801">
    <property type="entry name" value="Melibiase_C"/>
    <property type="match status" value="1"/>
</dbReference>
<feature type="chain" id="PRO_5025378387" description="Alpha-galactosidase" evidence="6">
    <location>
        <begin position="23"/>
        <end position="474"/>
    </location>
</feature>
<evidence type="ECO:0000256" key="6">
    <source>
        <dbReference type="SAM" id="SignalP"/>
    </source>
</evidence>
<accession>A0A6B2LY64</accession>
<dbReference type="InterPro" id="IPR017853">
    <property type="entry name" value="GH"/>
</dbReference>
<dbReference type="PRINTS" id="PR00740">
    <property type="entry name" value="GLHYDRLASE27"/>
</dbReference>
<evidence type="ECO:0000256" key="4">
    <source>
        <dbReference type="ARBA" id="ARBA00023295"/>
    </source>
</evidence>
<dbReference type="EC" id="3.2.1.22" evidence="5"/>
<keyword evidence="9" id="KW-1185">Reference proteome</keyword>
<evidence type="ECO:0000313" key="9">
    <source>
        <dbReference type="Proteomes" id="UP000478417"/>
    </source>
</evidence>
<dbReference type="SUPFAM" id="SSF51445">
    <property type="entry name" value="(Trans)glycosidases"/>
    <property type="match status" value="1"/>
</dbReference>
<evidence type="ECO:0000259" key="7">
    <source>
        <dbReference type="Pfam" id="PF17801"/>
    </source>
</evidence>